<dbReference type="EMBL" id="AXDT01000253">
    <property type="protein sequence ID" value="ERT10911.1"/>
    <property type="molecule type" value="Genomic_DNA"/>
</dbReference>
<dbReference type="Proteomes" id="UP000017133">
    <property type="component" value="Unassembled WGS sequence"/>
</dbReference>
<comment type="caution">
    <text evidence="1">The sequence shown here is derived from an EMBL/GenBank/DDBJ whole genome shotgun (WGS) entry which is preliminary data.</text>
</comment>
<sequence length="96" mass="10902">MAAVRAILTIAGRSKLANPHHERLSNHALWLSGASREGTKIAMFTFLSQSLDKLVYIIWLGRVKKPAGRSGIYLHVLLYCRYSGHFLTLCFIQLRF</sequence>
<proteinExistence type="predicted"/>
<reference evidence="1 2" key="1">
    <citation type="submission" date="2013-10" db="EMBL/GenBank/DDBJ databases">
        <title>Whole Genome Shotgun Sequence of Photorhabdus temperata J3.</title>
        <authorList>
            <person name="Park G.-S."/>
            <person name="Hong S.-J."/>
            <person name="Shin J.-H."/>
        </authorList>
    </citation>
    <scope>NUCLEOTIDE SEQUENCE [LARGE SCALE GENOMIC DNA]</scope>
    <source>
        <strain evidence="1 2">J3</strain>
    </source>
</reference>
<organism evidence="1 2">
    <name type="scientific">Photorhabdus temperata J3</name>
    <dbReference type="NCBI Taxonomy" id="1389415"/>
    <lineage>
        <taxon>Bacteria</taxon>
        <taxon>Pseudomonadati</taxon>
        <taxon>Pseudomonadota</taxon>
        <taxon>Gammaproteobacteria</taxon>
        <taxon>Enterobacterales</taxon>
        <taxon>Morganellaceae</taxon>
        <taxon>Photorhabdus</taxon>
    </lineage>
</organism>
<dbReference type="AlphaFoldDB" id="U7QWT1"/>
<protein>
    <submittedName>
        <fullName evidence="1">Uncharacterized protein</fullName>
    </submittedName>
</protein>
<accession>U7QWT1</accession>
<evidence type="ECO:0000313" key="2">
    <source>
        <dbReference type="Proteomes" id="UP000017133"/>
    </source>
</evidence>
<name>U7QWT1_PHOTE</name>
<keyword evidence="2" id="KW-1185">Reference proteome</keyword>
<evidence type="ECO:0000313" key="1">
    <source>
        <dbReference type="EMBL" id="ERT10911.1"/>
    </source>
</evidence>
<gene>
    <name evidence="1" type="ORF">O185_22310</name>
</gene>